<dbReference type="EC" id="2.1.1.233" evidence="4"/>
<dbReference type="CDD" id="cd00513">
    <property type="entry name" value="Ribosomal_L32_L32e"/>
    <property type="match status" value="1"/>
</dbReference>
<dbReference type="InterPro" id="IPR016651">
    <property type="entry name" value="LCMT1"/>
</dbReference>
<dbReference type="GO" id="GO:0009966">
    <property type="term" value="P:regulation of signal transduction"/>
    <property type="evidence" value="ECO:0007669"/>
    <property type="project" value="UniProtKB-ARBA"/>
</dbReference>
<dbReference type="FunFam" id="3.40.50.150:FF:000092">
    <property type="entry name" value="Leucine carboxyl methyltransferase 1"/>
    <property type="match status" value="1"/>
</dbReference>
<dbReference type="EMBL" id="JANBPT010000499">
    <property type="protein sequence ID" value="KAJ1918564.1"/>
    <property type="molecule type" value="Genomic_DNA"/>
</dbReference>
<dbReference type="Proteomes" id="UP001150569">
    <property type="component" value="Unassembled WGS sequence"/>
</dbReference>
<evidence type="ECO:0000256" key="4">
    <source>
        <dbReference type="ARBA" id="ARBA00012834"/>
    </source>
</evidence>
<evidence type="ECO:0000256" key="11">
    <source>
        <dbReference type="ARBA" id="ARBA00029681"/>
    </source>
</evidence>
<dbReference type="SUPFAM" id="SSF53335">
    <property type="entry name" value="S-adenosyl-L-methionine-dependent methyltransferases"/>
    <property type="match status" value="1"/>
</dbReference>
<keyword evidence="10" id="KW-0687">Ribonucleoprotein</keyword>
<dbReference type="PANTHER" id="PTHR13600:SF21">
    <property type="entry name" value="LEUCINE CARBOXYL METHYLTRANSFERASE 1"/>
    <property type="match status" value="1"/>
</dbReference>
<keyword evidence="6 13" id="KW-0489">Methyltransferase</keyword>
<sequence length="459" mass="51829">MEPRAEEDALVRGTNDDAAISRCSASILGYFRDDFVKLLVKCPSRRSPVINRGTYCRFVGVQNMVAQFLQACKAADRPSQIVILGAGSDTTYFMLKSQGAAPTRFFEVDFPEITAPKCMRIHRQARLKKLLPADTQIAGAGTELVSSGYTILAGDLRDFKTTVVPRLVQYGLDLAAPTLVLSECVLIYLAKEHSDRIVAWAAQNLTCALFLTYEQIRPNDAFGRMMVQNLKSRGLVLKGIDAYPDLASQELRYLSRGWQTAHALSITHIYRALPTAERDRLGKIEFLDELEEFDLLGDHYCITWAYNCGAKDTVLAKHFSELSPSRLMVSVIRTVKIVKKRTKTFKRHQSDRFKTVKAAWRKPRGIDNPVRRRFRGQMPMPSIGYGSNKKTRHVLPNGFKKVTVKNVEELEVLLMHNRTYAAEIAHAVSAKKRIDIVKRAKQLDIKVLNGAARLRREEN</sequence>
<dbReference type="GO" id="GO:0003735">
    <property type="term" value="F:structural constituent of ribosome"/>
    <property type="evidence" value="ECO:0007669"/>
    <property type="project" value="InterPro"/>
</dbReference>
<protein>
    <recommendedName>
        <fullName evidence="5">Leucine carboxyl methyltransferase 1</fullName>
        <ecNumber evidence="4">2.1.1.233</ecNumber>
    </recommendedName>
    <alternativeName>
        <fullName evidence="11">Protein phosphatase methyltransferase 1</fullName>
    </alternativeName>
    <alternativeName>
        <fullName evidence="12">[Phosphatase 2A protein]-leucine-carboxy methyltransferase 1</fullName>
    </alternativeName>
</protein>
<keyword evidence="9" id="KW-0689">Ribosomal protein</keyword>
<dbReference type="GO" id="GO:0005840">
    <property type="term" value="C:ribosome"/>
    <property type="evidence" value="ECO:0007669"/>
    <property type="project" value="UniProtKB-KW"/>
</dbReference>
<comment type="similarity">
    <text evidence="3">Belongs to the methyltransferase superfamily. LCMT family.</text>
</comment>
<comment type="catalytic activity">
    <reaction evidence="1">
        <text>[phosphatase 2A protein]-C-terminal L-leucine + S-adenosyl-L-methionine = [phosphatase 2A protein]-C-terminal L-leucine methyl ester + S-adenosyl-L-homocysteine</text>
        <dbReference type="Rhea" id="RHEA:48544"/>
        <dbReference type="Rhea" id="RHEA-COMP:12134"/>
        <dbReference type="Rhea" id="RHEA-COMP:12135"/>
        <dbReference type="ChEBI" id="CHEBI:57856"/>
        <dbReference type="ChEBI" id="CHEBI:59789"/>
        <dbReference type="ChEBI" id="CHEBI:90516"/>
        <dbReference type="ChEBI" id="CHEBI:90517"/>
        <dbReference type="EC" id="2.1.1.233"/>
    </reaction>
</comment>
<evidence type="ECO:0000256" key="5">
    <source>
        <dbReference type="ARBA" id="ARBA00017497"/>
    </source>
</evidence>
<dbReference type="InterPro" id="IPR029063">
    <property type="entry name" value="SAM-dependent_MTases_sf"/>
</dbReference>
<dbReference type="InterPro" id="IPR018263">
    <property type="entry name" value="Ribosomal_eL32_CS"/>
</dbReference>
<dbReference type="InterPro" id="IPR007213">
    <property type="entry name" value="Ppm1/Ppm2/Tcmp"/>
</dbReference>
<dbReference type="AlphaFoldDB" id="A0A9W8A3T1"/>
<dbReference type="GO" id="GO:1990904">
    <property type="term" value="C:ribonucleoprotein complex"/>
    <property type="evidence" value="ECO:0007669"/>
    <property type="project" value="UniProtKB-KW"/>
</dbReference>
<evidence type="ECO:0000313" key="13">
    <source>
        <dbReference type="EMBL" id="KAJ1918564.1"/>
    </source>
</evidence>
<keyword evidence="14" id="KW-1185">Reference proteome</keyword>
<dbReference type="InterPro" id="IPR001515">
    <property type="entry name" value="Ribosomal_eL32"/>
</dbReference>
<evidence type="ECO:0000256" key="2">
    <source>
        <dbReference type="ARBA" id="ARBA00008431"/>
    </source>
</evidence>
<proteinExistence type="inferred from homology"/>
<dbReference type="InterPro" id="IPR036351">
    <property type="entry name" value="Ribosomal_eL32_sf"/>
</dbReference>
<comment type="caution">
    <text evidence="13">The sequence shown here is derived from an EMBL/GenBank/DDBJ whole genome shotgun (WGS) entry which is preliminary data.</text>
</comment>
<gene>
    <name evidence="13" type="primary">PPM1_1</name>
    <name evidence="13" type="ORF">IWQ60_007462</name>
</gene>
<accession>A0A9W8A3T1</accession>
<dbReference type="OrthoDB" id="268693at2759"/>
<evidence type="ECO:0000256" key="7">
    <source>
        <dbReference type="ARBA" id="ARBA00022679"/>
    </source>
</evidence>
<keyword evidence="7 13" id="KW-0808">Transferase</keyword>
<dbReference type="SUPFAM" id="SSF52042">
    <property type="entry name" value="Ribosomal protein L32e"/>
    <property type="match status" value="1"/>
</dbReference>
<dbReference type="PANTHER" id="PTHR13600">
    <property type="entry name" value="LEUCINE CARBOXYL METHYLTRANSFERASE"/>
    <property type="match status" value="1"/>
</dbReference>
<dbReference type="Pfam" id="PF04072">
    <property type="entry name" value="LCM"/>
    <property type="match status" value="1"/>
</dbReference>
<evidence type="ECO:0000256" key="12">
    <source>
        <dbReference type="ARBA" id="ARBA00032526"/>
    </source>
</evidence>
<keyword evidence="8" id="KW-0949">S-adenosyl-L-methionine</keyword>
<evidence type="ECO:0000256" key="1">
    <source>
        <dbReference type="ARBA" id="ARBA00000724"/>
    </source>
</evidence>
<dbReference type="Gene3D" id="3.40.50.150">
    <property type="entry name" value="Vaccinia Virus protein VP39"/>
    <property type="match status" value="1"/>
</dbReference>
<evidence type="ECO:0000313" key="14">
    <source>
        <dbReference type="Proteomes" id="UP001150569"/>
    </source>
</evidence>
<evidence type="ECO:0000256" key="10">
    <source>
        <dbReference type="ARBA" id="ARBA00023274"/>
    </source>
</evidence>
<dbReference type="GO" id="GO:0006412">
    <property type="term" value="P:translation"/>
    <property type="evidence" value="ECO:0007669"/>
    <property type="project" value="InterPro"/>
</dbReference>
<dbReference type="GO" id="GO:0018423">
    <property type="term" value="F:protein C-terminal leucine carboxyl O-methyltransferase activity"/>
    <property type="evidence" value="ECO:0007669"/>
    <property type="project" value="UniProtKB-EC"/>
</dbReference>
<dbReference type="GO" id="GO:0032259">
    <property type="term" value="P:methylation"/>
    <property type="evidence" value="ECO:0007669"/>
    <property type="project" value="UniProtKB-KW"/>
</dbReference>
<evidence type="ECO:0000256" key="8">
    <source>
        <dbReference type="ARBA" id="ARBA00022691"/>
    </source>
</evidence>
<dbReference type="Pfam" id="PF01655">
    <property type="entry name" value="Ribosomal_L32e"/>
    <property type="match status" value="1"/>
</dbReference>
<evidence type="ECO:0000256" key="9">
    <source>
        <dbReference type="ARBA" id="ARBA00022980"/>
    </source>
</evidence>
<evidence type="ECO:0000256" key="6">
    <source>
        <dbReference type="ARBA" id="ARBA00022603"/>
    </source>
</evidence>
<organism evidence="13 14">
    <name type="scientific">Tieghemiomyces parasiticus</name>
    <dbReference type="NCBI Taxonomy" id="78921"/>
    <lineage>
        <taxon>Eukaryota</taxon>
        <taxon>Fungi</taxon>
        <taxon>Fungi incertae sedis</taxon>
        <taxon>Zoopagomycota</taxon>
        <taxon>Kickxellomycotina</taxon>
        <taxon>Dimargaritomycetes</taxon>
        <taxon>Dimargaritales</taxon>
        <taxon>Dimargaritaceae</taxon>
        <taxon>Tieghemiomyces</taxon>
    </lineage>
</organism>
<comment type="similarity">
    <text evidence="2">Belongs to the eukaryotic ribosomal protein eL32 family.</text>
</comment>
<evidence type="ECO:0000256" key="3">
    <source>
        <dbReference type="ARBA" id="ARBA00010703"/>
    </source>
</evidence>
<dbReference type="PROSITE" id="PS00580">
    <property type="entry name" value="RIBOSOMAL_L32E"/>
    <property type="match status" value="1"/>
</dbReference>
<reference evidence="13" key="1">
    <citation type="submission" date="2022-07" db="EMBL/GenBank/DDBJ databases">
        <title>Phylogenomic reconstructions and comparative analyses of Kickxellomycotina fungi.</title>
        <authorList>
            <person name="Reynolds N.K."/>
            <person name="Stajich J.E."/>
            <person name="Barry K."/>
            <person name="Grigoriev I.V."/>
            <person name="Crous P."/>
            <person name="Smith M.E."/>
        </authorList>
    </citation>
    <scope>NUCLEOTIDE SEQUENCE</scope>
    <source>
        <strain evidence="13">RSA 861</strain>
    </source>
</reference>
<name>A0A9W8A3T1_9FUNG</name>
<dbReference type="SMART" id="SM01393">
    <property type="entry name" value="Ribosomal_L32e"/>
    <property type="match status" value="1"/>
</dbReference>